<sequence>MAELARPVFLAPHYDDVALSCGGTVAALAEHGLRPVIVTCFGGEPDGPLSPFAAFQHRWRGLSDEEALAIRRAEERAAADVLGAEPLWLGLPDAIYRDARYLSDEQLFGSLHPDDAELLPRLRTALREALAGAGITPAWFAVPLGAGNHVDHQLVRALGYELRREGWTVWAYEDFPYSALGDGSRELARLVSEHAAAEPWLQPLTDGQLQRRIAAVQCYASQLSVIFRQLGDPREAIRQAAVEAGGGQPAERLWLLRG</sequence>
<dbReference type="EMBL" id="JAMSLR010000002">
    <property type="protein sequence ID" value="MCM8748439.1"/>
    <property type="molecule type" value="Genomic_DNA"/>
</dbReference>
<keyword evidence="2" id="KW-1185">Reference proteome</keyword>
<dbReference type="Gene3D" id="3.40.50.10320">
    <property type="entry name" value="LmbE-like"/>
    <property type="match status" value="1"/>
</dbReference>
<dbReference type="GO" id="GO:0016811">
    <property type="term" value="F:hydrolase activity, acting on carbon-nitrogen (but not peptide) bonds, in linear amides"/>
    <property type="evidence" value="ECO:0007669"/>
    <property type="project" value="TreeGrafter"/>
</dbReference>
<dbReference type="SUPFAM" id="SSF102588">
    <property type="entry name" value="LmbE-like"/>
    <property type="match status" value="1"/>
</dbReference>
<accession>A0AA42BAD9</accession>
<dbReference type="Pfam" id="PF02585">
    <property type="entry name" value="PIG-L"/>
    <property type="match status" value="1"/>
</dbReference>
<reference evidence="1" key="1">
    <citation type="submission" date="2022-06" db="EMBL/GenBank/DDBJ databases">
        <title>CFH 74404 Thermomicrobiaceae sp.</title>
        <authorList>
            <person name="Ming H."/>
            <person name="Li W.-J."/>
            <person name="Zhao Z."/>
        </authorList>
    </citation>
    <scope>NUCLEOTIDE SEQUENCE</scope>
    <source>
        <strain evidence="1">CFH 74404</strain>
    </source>
</reference>
<name>A0AA42BAD9_9BACT</name>
<dbReference type="InterPro" id="IPR024078">
    <property type="entry name" value="LmbE-like_dom_sf"/>
</dbReference>
<dbReference type="PANTHER" id="PTHR12993:SF29">
    <property type="entry name" value="BLR3841 PROTEIN"/>
    <property type="match status" value="1"/>
</dbReference>
<dbReference type="AlphaFoldDB" id="A0AA42BAD9"/>
<evidence type="ECO:0000313" key="1">
    <source>
        <dbReference type="EMBL" id="MCM8748439.1"/>
    </source>
</evidence>
<organism evidence="1 2">
    <name type="scientific">Thermalbibacter longus</name>
    <dbReference type="NCBI Taxonomy" id="2951981"/>
    <lineage>
        <taxon>Bacteria</taxon>
        <taxon>Pseudomonadati</taxon>
        <taxon>Thermomicrobiota</taxon>
        <taxon>Thermomicrobia</taxon>
        <taxon>Thermomicrobiales</taxon>
        <taxon>Thermomicrobiaceae</taxon>
        <taxon>Thermalbibacter</taxon>
    </lineage>
</organism>
<dbReference type="PANTHER" id="PTHR12993">
    <property type="entry name" value="N-ACETYLGLUCOSAMINYL-PHOSPHATIDYLINOSITOL DE-N-ACETYLASE-RELATED"/>
    <property type="match status" value="1"/>
</dbReference>
<proteinExistence type="predicted"/>
<dbReference type="InterPro" id="IPR003737">
    <property type="entry name" value="GlcNAc_PI_deacetylase-related"/>
</dbReference>
<comment type="caution">
    <text evidence="1">The sequence shown here is derived from an EMBL/GenBank/DDBJ whole genome shotgun (WGS) entry which is preliminary data.</text>
</comment>
<dbReference type="Proteomes" id="UP001165306">
    <property type="component" value="Unassembled WGS sequence"/>
</dbReference>
<dbReference type="RefSeq" id="WP_284056217.1">
    <property type="nucleotide sequence ID" value="NZ_JAMSLR010000002.1"/>
</dbReference>
<evidence type="ECO:0000313" key="2">
    <source>
        <dbReference type="Proteomes" id="UP001165306"/>
    </source>
</evidence>
<gene>
    <name evidence="1" type="ORF">NET02_04715</name>
</gene>
<protein>
    <submittedName>
        <fullName evidence="1">PIG-L family deacetylase</fullName>
    </submittedName>
</protein>